<keyword evidence="2" id="KW-0167">Capsid protein</keyword>
<dbReference type="InterPro" id="IPR014255">
    <property type="entry name" value="Spore_coat_CotS"/>
</dbReference>
<dbReference type="OrthoDB" id="9771902at2"/>
<dbReference type="GO" id="GO:0042601">
    <property type="term" value="C:endospore-forming forespore"/>
    <property type="evidence" value="ECO:0007669"/>
    <property type="project" value="TreeGrafter"/>
</dbReference>
<organism evidence="2 3">
    <name type="scientific">Caloramator mitchellensis</name>
    <dbReference type="NCBI Taxonomy" id="908809"/>
    <lineage>
        <taxon>Bacteria</taxon>
        <taxon>Bacillati</taxon>
        <taxon>Bacillota</taxon>
        <taxon>Clostridia</taxon>
        <taxon>Eubacteriales</taxon>
        <taxon>Clostridiaceae</taxon>
        <taxon>Caloramator</taxon>
    </lineage>
</organism>
<dbReference type="SUPFAM" id="SSF56112">
    <property type="entry name" value="Protein kinase-like (PK-like)"/>
    <property type="match status" value="1"/>
</dbReference>
<dbReference type="STRING" id="908809.ABG79_00589"/>
<dbReference type="InterPro" id="IPR047175">
    <property type="entry name" value="CotS-like"/>
</dbReference>
<dbReference type="NCBIfam" id="TIGR02906">
    <property type="entry name" value="spore_CotS"/>
    <property type="match status" value="1"/>
</dbReference>
<dbReference type="InterPro" id="IPR002575">
    <property type="entry name" value="Aminoglycoside_PTrfase"/>
</dbReference>
<gene>
    <name evidence="2" type="primary">cotI_1</name>
    <name evidence="2" type="ORF">ABG79_00589</name>
</gene>
<keyword evidence="3" id="KW-1185">Reference proteome</keyword>
<accession>A0A0R3JW85</accession>
<dbReference type="PANTHER" id="PTHR39179:SF1">
    <property type="entry name" value="SPORE COAT PROTEIN I"/>
    <property type="match status" value="1"/>
</dbReference>
<keyword evidence="2" id="KW-0946">Virion</keyword>
<dbReference type="InterPro" id="IPR011009">
    <property type="entry name" value="Kinase-like_dom_sf"/>
</dbReference>
<dbReference type="PATRIC" id="fig|908809.3.peg.592"/>
<dbReference type="Proteomes" id="UP000052015">
    <property type="component" value="Unassembled WGS sequence"/>
</dbReference>
<comment type="caution">
    <text evidence="2">The sequence shown here is derived from an EMBL/GenBank/DDBJ whole genome shotgun (WGS) entry which is preliminary data.</text>
</comment>
<dbReference type="Pfam" id="PF01636">
    <property type="entry name" value="APH"/>
    <property type="match status" value="1"/>
</dbReference>
<dbReference type="RefSeq" id="WP_057976937.1">
    <property type="nucleotide sequence ID" value="NZ_LKHP01000002.1"/>
</dbReference>
<protein>
    <submittedName>
        <fullName evidence="2">Spore coat protein I</fullName>
    </submittedName>
</protein>
<sequence>MVRETEISTQFGFEIRDMIPQRGVYLIKTNKGNKCLKKVNYGPHKLMYIYKAKEHIISNGFEKIDRNELSLKGLPYALVNEDIYVVTQWIDGRECDFKNETDLKLAAEVLAKFHNAARNFTPEDNLKARNDIGKLPFTFEKRLMTLNKMRDLARKNKKKTDFDLLYLENVDFYIELAKKALKFLDIDCYNRVCQRDIQDKVLCHHDFTYHNILIKDNGDVYIVDFDYCKEEIQIYDVATLMIKSLKRLDWDKSKAKLILDSYNDLKPITRDELNVLKALLMFPQRFWRLANRYYYKEPGWSEASFMKKMREILEEKENYLNFIEGLDII</sequence>
<dbReference type="Gene3D" id="3.90.1200.10">
    <property type="match status" value="1"/>
</dbReference>
<dbReference type="PANTHER" id="PTHR39179">
    <property type="entry name" value="SPORE COAT PROTEIN I"/>
    <property type="match status" value="1"/>
</dbReference>
<feature type="domain" description="Aminoglycoside phosphotransferase" evidence="1">
    <location>
        <begin position="80"/>
        <end position="241"/>
    </location>
</feature>
<evidence type="ECO:0000313" key="2">
    <source>
        <dbReference type="EMBL" id="KRQ87784.1"/>
    </source>
</evidence>
<reference evidence="2 3" key="1">
    <citation type="submission" date="2015-09" db="EMBL/GenBank/DDBJ databases">
        <title>Draft genome sequence of a Caloramator mitchellensis, a moderate thermophile from the Great Artesian Basin of Australia.</title>
        <authorList>
            <person name="Patel B.K."/>
        </authorList>
    </citation>
    <scope>NUCLEOTIDE SEQUENCE [LARGE SCALE GENOMIC DNA]</scope>
    <source>
        <strain evidence="2 3">VF08</strain>
    </source>
</reference>
<dbReference type="AlphaFoldDB" id="A0A0R3JW85"/>
<evidence type="ECO:0000313" key="3">
    <source>
        <dbReference type="Proteomes" id="UP000052015"/>
    </source>
</evidence>
<proteinExistence type="predicted"/>
<name>A0A0R3JW85_CALMK</name>
<dbReference type="EMBL" id="LKHP01000002">
    <property type="protein sequence ID" value="KRQ87784.1"/>
    <property type="molecule type" value="Genomic_DNA"/>
</dbReference>
<evidence type="ECO:0000259" key="1">
    <source>
        <dbReference type="Pfam" id="PF01636"/>
    </source>
</evidence>
<dbReference type="Gene3D" id="3.30.200.20">
    <property type="entry name" value="Phosphorylase Kinase, domain 1"/>
    <property type="match status" value="1"/>
</dbReference>